<name>I4YS49_9HYPH</name>
<dbReference type="GO" id="GO:0004852">
    <property type="term" value="F:uroporphyrinogen-III synthase activity"/>
    <property type="evidence" value="ECO:0007669"/>
    <property type="project" value="UniProtKB-UniRule"/>
</dbReference>
<dbReference type="InterPro" id="IPR039793">
    <property type="entry name" value="UROS/Hem4"/>
</dbReference>
<dbReference type="InterPro" id="IPR003754">
    <property type="entry name" value="4pyrrol_synth_uPrphyn_synth"/>
</dbReference>
<organism evidence="11 12">
    <name type="scientific">Microvirga lotononidis</name>
    <dbReference type="NCBI Taxonomy" id="864069"/>
    <lineage>
        <taxon>Bacteria</taxon>
        <taxon>Pseudomonadati</taxon>
        <taxon>Pseudomonadota</taxon>
        <taxon>Alphaproteobacteria</taxon>
        <taxon>Hyphomicrobiales</taxon>
        <taxon>Methylobacteriaceae</taxon>
        <taxon>Microvirga</taxon>
    </lineage>
</organism>
<gene>
    <name evidence="11" type="ORF">MicloDRAFT_00033410</name>
</gene>
<evidence type="ECO:0000256" key="1">
    <source>
        <dbReference type="ARBA" id="ARBA00004772"/>
    </source>
</evidence>
<keyword evidence="12" id="KW-1185">Reference proteome</keyword>
<dbReference type="STRING" id="864069.MicloDRAFT_00033410"/>
<dbReference type="GO" id="GO:0006782">
    <property type="term" value="P:protoporphyrinogen IX biosynthetic process"/>
    <property type="evidence" value="ECO:0007669"/>
    <property type="project" value="UniProtKB-UniRule"/>
</dbReference>
<dbReference type="CDD" id="cd06578">
    <property type="entry name" value="HemD"/>
    <property type="match status" value="1"/>
</dbReference>
<comment type="function">
    <text evidence="6 9">Catalyzes cyclization of the linear tetrapyrrole, hydroxymethylbilane, to the macrocyclic uroporphyrinogen III.</text>
</comment>
<evidence type="ECO:0000256" key="5">
    <source>
        <dbReference type="ARBA" id="ARBA00023244"/>
    </source>
</evidence>
<dbReference type="EC" id="4.2.1.75" evidence="3 9"/>
<proteinExistence type="inferred from homology"/>
<dbReference type="EMBL" id="JH660645">
    <property type="protein sequence ID" value="EIM26791.1"/>
    <property type="molecule type" value="Genomic_DNA"/>
</dbReference>
<dbReference type="OrthoDB" id="7163809at2"/>
<evidence type="ECO:0000313" key="11">
    <source>
        <dbReference type="EMBL" id="EIM26791.1"/>
    </source>
</evidence>
<evidence type="ECO:0000259" key="10">
    <source>
        <dbReference type="Pfam" id="PF02602"/>
    </source>
</evidence>
<comment type="similarity">
    <text evidence="2 9">Belongs to the uroporphyrinogen-III synthase family.</text>
</comment>
<dbReference type="Gene3D" id="3.40.50.10090">
    <property type="match status" value="2"/>
</dbReference>
<evidence type="ECO:0000256" key="4">
    <source>
        <dbReference type="ARBA" id="ARBA00023239"/>
    </source>
</evidence>
<keyword evidence="5 9" id="KW-0627">Porphyrin biosynthesis</keyword>
<evidence type="ECO:0000256" key="9">
    <source>
        <dbReference type="RuleBase" id="RU366031"/>
    </source>
</evidence>
<evidence type="ECO:0000256" key="7">
    <source>
        <dbReference type="ARBA" id="ARBA00040167"/>
    </source>
</evidence>
<protein>
    <recommendedName>
        <fullName evidence="7 9">Uroporphyrinogen-III synthase</fullName>
        <ecNumber evidence="3 9">4.2.1.75</ecNumber>
    </recommendedName>
</protein>
<dbReference type="PANTHER" id="PTHR38042:SF1">
    <property type="entry name" value="UROPORPHYRINOGEN-III SYNTHASE, CHLOROPLASTIC"/>
    <property type="match status" value="1"/>
</dbReference>
<dbReference type="RefSeq" id="WP_009762842.1">
    <property type="nucleotide sequence ID" value="NZ_CP141050.1"/>
</dbReference>
<evidence type="ECO:0000256" key="2">
    <source>
        <dbReference type="ARBA" id="ARBA00008133"/>
    </source>
</evidence>
<evidence type="ECO:0000256" key="3">
    <source>
        <dbReference type="ARBA" id="ARBA00013109"/>
    </source>
</evidence>
<dbReference type="InterPro" id="IPR036108">
    <property type="entry name" value="4pyrrol_syn_uPrphyn_synt_sf"/>
</dbReference>
<dbReference type="Pfam" id="PF02602">
    <property type="entry name" value="HEM4"/>
    <property type="match status" value="1"/>
</dbReference>
<dbReference type="HOGENOM" id="CLU_011276_10_1_5"/>
<comment type="catalytic activity">
    <reaction evidence="8 9">
        <text>hydroxymethylbilane = uroporphyrinogen III + H2O</text>
        <dbReference type="Rhea" id="RHEA:18965"/>
        <dbReference type="ChEBI" id="CHEBI:15377"/>
        <dbReference type="ChEBI" id="CHEBI:57308"/>
        <dbReference type="ChEBI" id="CHEBI:57845"/>
        <dbReference type="EC" id="4.2.1.75"/>
    </reaction>
</comment>
<evidence type="ECO:0000256" key="8">
    <source>
        <dbReference type="ARBA" id="ARBA00048617"/>
    </source>
</evidence>
<reference evidence="11 12" key="1">
    <citation type="submission" date="2012-02" db="EMBL/GenBank/DDBJ databases">
        <title>Improved High-Quality Draft sequence of Microvirga sp. WSM3557.</title>
        <authorList>
            <consortium name="US DOE Joint Genome Institute"/>
            <person name="Lucas S."/>
            <person name="Han J."/>
            <person name="Lapidus A."/>
            <person name="Cheng J.-F."/>
            <person name="Goodwin L."/>
            <person name="Pitluck S."/>
            <person name="Peters L."/>
            <person name="Zhang X."/>
            <person name="Detter J.C."/>
            <person name="Han C."/>
            <person name="Tapia R."/>
            <person name="Land M."/>
            <person name="Hauser L."/>
            <person name="Kyrpides N."/>
            <person name="Ivanova N."/>
            <person name="Pagani I."/>
            <person name="Brau L."/>
            <person name="Yates R."/>
            <person name="O'Hara G."/>
            <person name="Rui T."/>
            <person name="Howieson J."/>
            <person name="Reeve W."/>
            <person name="Woyke T."/>
        </authorList>
    </citation>
    <scope>NUCLEOTIDE SEQUENCE [LARGE SCALE GENOMIC DNA]</scope>
    <source>
        <strain evidence="11 12">WSM3557</strain>
    </source>
</reference>
<dbReference type="SUPFAM" id="SSF69618">
    <property type="entry name" value="HemD-like"/>
    <property type="match status" value="1"/>
</dbReference>
<comment type="pathway">
    <text evidence="1 9">Porphyrin-containing compound metabolism; protoporphyrin-IX biosynthesis; coproporphyrinogen-III from 5-aminolevulinate: step 3/4.</text>
</comment>
<evidence type="ECO:0000313" key="12">
    <source>
        <dbReference type="Proteomes" id="UP000003947"/>
    </source>
</evidence>
<dbReference type="eggNOG" id="COG1587">
    <property type="taxonomic scope" value="Bacteria"/>
</dbReference>
<sequence>MRILLTRPQAQSQELGTVLEGHGIEWLGEPLLRIVPVPWDPGTLAGKQALLLTSPNASRELLRVPGGRRDLPIHVVGPGTAAPLLAAGFTDVQAAGGTAVDLIAHVRRRVDPRAGRLLHLSGHDITRDLAVALAPAGFVVDRVVAYRAAAVERLSAEVMRAISRNRIDAAVFLSARTAAIFRDLVITSGIADACARMTAIAISRKVATELRPAVFSRVVAAGTPCLDGVVDAVLRVASKGVPGPQGG</sequence>
<dbReference type="AlphaFoldDB" id="I4YS49"/>
<keyword evidence="4 9" id="KW-0456">Lyase</keyword>
<dbReference type="Proteomes" id="UP000003947">
    <property type="component" value="Unassembled WGS sequence"/>
</dbReference>
<feature type="domain" description="Tetrapyrrole biosynthesis uroporphyrinogen III synthase" evidence="10">
    <location>
        <begin position="14"/>
        <end position="230"/>
    </location>
</feature>
<evidence type="ECO:0000256" key="6">
    <source>
        <dbReference type="ARBA" id="ARBA00037589"/>
    </source>
</evidence>
<dbReference type="PANTHER" id="PTHR38042">
    <property type="entry name" value="UROPORPHYRINOGEN-III SYNTHASE, CHLOROPLASTIC"/>
    <property type="match status" value="1"/>
</dbReference>
<accession>I4YS49</accession>
<dbReference type="PATRIC" id="fig|864069.3.peg.3636"/>
<dbReference type="GO" id="GO:0006780">
    <property type="term" value="P:uroporphyrinogen III biosynthetic process"/>
    <property type="evidence" value="ECO:0007669"/>
    <property type="project" value="UniProtKB-UniRule"/>
</dbReference>